<dbReference type="Proteomes" id="UP000887575">
    <property type="component" value="Unassembled WGS sequence"/>
</dbReference>
<dbReference type="GO" id="GO:0016020">
    <property type="term" value="C:membrane"/>
    <property type="evidence" value="ECO:0007669"/>
    <property type="project" value="UniProtKB-SubCell"/>
</dbReference>
<evidence type="ECO:0000313" key="7">
    <source>
        <dbReference type="WBParaSite" id="MBELARI_LOCUS21682"/>
    </source>
</evidence>
<dbReference type="WBParaSite" id="MBELARI_LOCUS21682">
    <property type="protein sequence ID" value="MBELARI_LOCUS21682"/>
    <property type="gene ID" value="MBELARI_LOCUS21682"/>
</dbReference>
<dbReference type="GO" id="GO:1905515">
    <property type="term" value="P:non-motile cilium assembly"/>
    <property type="evidence" value="ECO:0007669"/>
    <property type="project" value="TreeGrafter"/>
</dbReference>
<evidence type="ECO:0000256" key="5">
    <source>
        <dbReference type="SAM" id="Phobius"/>
    </source>
</evidence>
<keyword evidence="6" id="KW-1185">Reference proteome</keyword>
<sequence length="141" mass="15973">MIASQVRSSLPYQVLIHINKPFSICLWCFLIIVYFYKGQVLPYPNHVRIMEFLIILLFAPIEMFRLNSATRGNLTETPAYVGFSALLSLPSFVICVYLGIFQNFILLLEEVVVCIEAVLIILETLLSLVLFATLSRPTTIG</sequence>
<evidence type="ECO:0000313" key="6">
    <source>
        <dbReference type="Proteomes" id="UP000887575"/>
    </source>
</evidence>
<evidence type="ECO:0000256" key="4">
    <source>
        <dbReference type="ARBA" id="ARBA00023136"/>
    </source>
</evidence>
<evidence type="ECO:0000256" key="1">
    <source>
        <dbReference type="ARBA" id="ARBA00004141"/>
    </source>
</evidence>
<keyword evidence="3 5" id="KW-1133">Transmembrane helix</keyword>
<dbReference type="InterPro" id="IPR019184">
    <property type="entry name" value="Uncharacterised_TM-17"/>
</dbReference>
<reference evidence="7" key="1">
    <citation type="submission" date="2024-02" db="UniProtKB">
        <authorList>
            <consortium name="WormBaseParasite"/>
        </authorList>
    </citation>
    <scope>IDENTIFICATION</scope>
</reference>
<protein>
    <submittedName>
        <fullName evidence="7">Transmembrane protein 216</fullName>
    </submittedName>
</protein>
<feature type="transmembrane region" description="Helical" evidence="5">
    <location>
        <begin position="112"/>
        <end position="134"/>
    </location>
</feature>
<dbReference type="AlphaFoldDB" id="A0AAF3F558"/>
<dbReference type="Pfam" id="PF09799">
    <property type="entry name" value="Transmemb_17"/>
    <property type="match status" value="1"/>
</dbReference>
<feature type="transmembrane region" description="Helical" evidence="5">
    <location>
        <begin position="14"/>
        <end position="36"/>
    </location>
</feature>
<organism evidence="6 7">
    <name type="scientific">Mesorhabditis belari</name>
    <dbReference type="NCBI Taxonomy" id="2138241"/>
    <lineage>
        <taxon>Eukaryota</taxon>
        <taxon>Metazoa</taxon>
        <taxon>Ecdysozoa</taxon>
        <taxon>Nematoda</taxon>
        <taxon>Chromadorea</taxon>
        <taxon>Rhabditida</taxon>
        <taxon>Rhabditina</taxon>
        <taxon>Rhabditomorpha</taxon>
        <taxon>Rhabditoidea</taxon>
        <taxon>Rhabditidae</taxon>
        <taxon>Mesorhabditinae</taxon>
        <taxon>Mesorhabditis</taxon>
    </lineage>
</organism>
<comment type="subcellular location">
    <subcellularLocation>
        <location evidence="1">Membrane</location>
        <topology evidence="1">Multi-pass membrane protein</topology>
    </subcellularLocation>
</comment>
<keyword evidence="2 5" id="KW-0812">Transmembrane</keyword>
<accession>A0AAF3F558</accession>
<dbReference type="PANTHER" id="PTHR13531">
    <property type="entry name" value="GEO07735P1-RELATED-RELATED"/>
    <property type="match status" value="1"/>
</dbReference>
<feature type="transmembrane region" description="Helical" evidence="5">
    <location>
        <begin position="79"/>
        <end position="100"/>
    </location>
</feature>
<proteinExistence type="predicted"/>
<name>A0AAF3F558_9BILA</name>
<evidence type="ECO:0000256" key="3">
    <source>
        <dbReference type="ARBA" id="ARBA00022989"/>
    </source>
</evidence>
<evidence type="ECO:0000256" key="2">
    <source>
        <dbReference type="ARBA" id="ARBA00022692"/>
    </source>
</evidence>
<dbReference type="GO" id="GO:0035869">
    <property type="term" value="C:ciliary transition zone"/>
    <property type="evidence" value="ECO:0007669"/>
    <property type="project" value="TreeGrafter"/>
</dbReference>
<dbReference type="PANTHER" id="PTHR13531:SF0">
    <property type="entry name" value="GEO07735P1-RELATED"/>
    <property type="match status" value="1"/>
</dbReference>
<keyword evidence="4 5" id="KW-0472">Membrane</keyword>
<feature type="transmembrane region" description="Helical" evidence="5">
    <location>
        <begin position="48"/>
        <end position="67"/>
    </location>
</feature>